<feature type="transmembrane region" description="Helical" evidence="4">
    <location>
        <begin position="27"/>
        <end position="46"/>
    </location>
</feature>
<dbReference type="PANTHER" id="PTHR37042">
    <property type="entry name" value="OUTER MEMBRANE PROTEIN RV1973"/>
    <property type="match status" value="1"/>
</dbReference>
<dbReference type="InterPro" id="IPR032710">
    <property type="entry name" value="NTF2-like_dom_sf"/>
</dbReference>
<dbReference type="RefSeq" id="WP_108847968.1">
    <property type="nucleotide sequence ID" value="NZ_CP015449.1"/>
</dbReference>
<reference evidence="5 6" key="1">
    <citation type="submission" date="2016-04" db="EMBL/GenBank/DDBJ databases">
        <title>Complete genome sequence of Dietzia lutea YIM 80766T, a strain isolated from desert soil in Egypt.</title>
        <authorList>
            <person name="Zhao J."/>
            <person name="Hu B."/>
            <person name="Geng S."/>
            <person name="Nie Y."/>
            <person name="Tang Y."/>
        </authorList>
    </citation>
    <scope>NUCLEOTIDE SEQUENCE [LARGE SCALE GENOMIC DNA]</scope>
    <source>
        <strain evidence="5 6">YIM 80766</strain>
    </source>
</reference>
<dbReference type="OrthoDB" id="3536396at2"/>
<evidence type="ECO:0000256" key="4">
    <source>
        <dbReference type="SAM" id="Phobius"/>
    </source>
</evidence>
<keyword evidence="4" id="KW-1133">Transmembrane helix</keyword>
<protein>
    <recommendedName>
        <fullName evidence="7">Mce-associated membrane protein</fullName>
    </recommendedName>
</protein>
<dbReference type="GO" id="GO:0016020">
    <property type="term" value="C:membrane"/>
    <property type="evidence" value="ECO:0007669"/>
    <property type="project" value="UniProtKB-SubCell"/>
</dbReference>
<comment type="subcellular location">
    <subcellularLocation>
        <location evidence="1">Membrane</location>
    </subcellularLocation>
</comment>
<organism evidence="5 6">
    <name type="scientific">Dietzia lutea</name>
    <dbReference type="NCBI Taxonomy" id="546160"/>
    <lineage>
        <taxon>Bacteria</taxon>
        <taxon>Bacillati</taxon>
        <taxon>Actinomycetota</taxon>
        <taxon>Actinomycetes</taxon>
        <taxon>Mycobacteriales</taxon>
        <taxon>Dietziaceae</taxon>
        <taxon>Dietzia</taxon>
    </lineage>
</organism>
<evidence type="ECO:0008006" key="7">
    <source>
        <dbReference type="Google" id="ProtNLM"/>
    </source>
</evidence>
<dbReference type="Proteomes" id="UP000244928">
    <property type="component" value="Chromosome"/>
</dbReference>
<dbReference type="SUPFAM" id="SSF54427">
    <property type="entry name" value="NTF2-like"/>
    <property type="match status" value="1"/>
</dbReference>
<sequence>MTGIDGDGEHRMDAAPGSRPGARRLRAGLLLVVVLLAVTAAVLTILERRADERDRLAAQTVVAAETAALAVLDYRPETVAEDLAAAEELLAPPFLDRFRQQSREVTVPRSTAGQVASSARSSGSALATLDGDEALVVVYLDRHTVGADDIPHVLQTVVEVGLVRDDDRWLVAEFTPR</sequence>
<keyword evidence="2 4" id="KW-0472">Membrane</keyword>
<evidence type="ECO:0000313" key="5">
    <source>
        <dbReference type="EMBL" id="AWH92760.1"/>
    </source>
</evidence>
<dbReference type="AlphaFoldDB" id="A0A2S1R8Z5"/>
<proteinExistence type="predicted"/>
<accession>A0A2S1R8Z5</accession>
<name>A0A2S1R8Z5_9ACTN</name>
<dbReference type="KEGG" id="dlu:A6035_11895"/>
<gene>
    <name evidence="5" type="ORF">A6035_11895</name>
</gene>
<keyword evidence="6" id="KW-1185">Reference proteome</keyword>
<feature type="region of interest" description="Disordered" evidence="3">
    <location>
        <begin position="1"/>
        <end position="20"/>
    </location>
</feature>
<evidence type="ECO:0000256" key="2">
    <source>
        <dbReference type="ARBA" id="ARBA00023136"/>
    </source>
</evidence>
<dbReference type="EMBL" id="CP015449">
    <property type="protein sequence ID" value="AWH92760.1"/>
    <property type="molecule type" value="Genomic_DNA"/>
</dbReference>
<dbReference type="PANTHER" id="PTHR37042:SF4">
    <property type="entry name" value="OUTER MEMBRANE PROTEIN RV1973"/>
    <property type="match status" value="1"/>
</dbReference>
<evidence type="ECO:0000313" key="6">
    <source>
        <dbReference type="Proteomes" id="UP000244928"/>
    </source>
</evidence>
<evidence type="ECO:0000256" key="1">
    <source>
        <dbReference type="ARBA" id="ARBA00004370"/>
    </source>
</evidence>
<keyword evidence="4" id="KW-0812">Transmembrane</keyword>
<evidence type="ECO:0000256" key="3">
    <source>
        <dbReference type="SAM" id="MobiDB-lite"/>
    </source>
</evidence>